<dbReference type="eggNOG" id="ENOG502S3X3">
    <property type="taxonomic scope" value="Eukaryota"/>
</dbReference>
<name>A0A061GUN9_THECC</name>
<gene>
    <name evidence="2" type="ORF">TCM_041146</name>
</gene>
<dbReference type="AlphaFoldDB" id="A0A061GUN9"/>
<feature type="compositionally biased region" description="Basic residues" evidence="1">
    <location>
        <begin position="37"/>
        <end position="48"/>
    </location>
</feature>
<evidence type="ECO:0000256" key="1">
    <source>
        <dbReference type="SAM" id="MobiDB-lite"/>
    </source>
</evidence>
<evidence type="ECO:0000313" key="3">
    <source>
        <dbReference type="Proteomes" id="UP000026915"/>
    </source>
</evidence>
<dbReference type="EMBL" id="CM001887">
    <property type="protein sequence ID" value="EOY33166.1"/>
    <property type="molecule type" value="Genomic_DNA"/>
</dbReference>
<dbReference type="OMA" id="KTQDANR"/>
<dbReference type="PANTHER" id="PTHR36709">
    <property type="entry name" value="OS02G0604100 PROTEIN"/>
    <property type="match status" value="1"/>
</dbReference>
<dbReference type="PANTHER" id="PTHR36709:SF1">
    <property type="entry name" value="OS02G0604100 PROTEIN"/>
    <property type="match status" value="1"/>
</dbReference>
<sequence>ARLNYRRIRVLGFWVHRERKKEREKQMAKSFNEVQKQKRAQRADRKRAIHGDAATKKLKNKSQPLSISGKRQRKLLKKWRREQKKVIEKGLVTMEDVEMVAAEGASQDAGTSQVANKVPTKFHMKKNLKLKRIKRKGKPRVLSKPLKLQ</sequence>
<keyword evidence="3" id="KW-1185">Reference proteome</keyword>
<accession>A0A061GUN9</accession>
<reference evidence="2 3" key="1">
    <citation type="journal article" date="2013" name="Genome Biol.">
        <title>The genome sequence of the most widely cultivated cacao type and its use to identify candidate genes regulating pod color.</title>
        <authorList>
            <person name="Motamayor J.C."/>
            <person name="Mockaitis K."/>
            <person name="Schmutz J."/>
            <person name="Haiminen N."/>
            <person name="Iii D.L."/>
            <person name="Cornejo O."/>
            <person name="Findley S.D."/>
            <person name="Zheng P."/>
            <person name="Utro F."/>
            <person name="Royaert S."/>
            <person name="Saski C."/>
            <person name="Jenkins J."/>
            <person name="Podicheti R."/>
            <person name="Zhao M."/>
            <person name="Scheffler B.E."/>
            <person name="Stack J.C."/>
            <person name="Feltus F.A."/>
            <person name="Mustiga G.M."/>
            <person name="Amores F."/>
            <person name="Phillips W."/>
            <person name="Marelli J.P."/>
            <person name="May G.D."/>
            <person name="Shapiro H."/>
            <person name="Ma J."/>
            <person name="Bustamante C.D."/>
            <person name="Schnell R.J."/>
            <person name="Main D."/>
            <person name="Gilbert D."/>
            <person name="Parida L."/>
            <person name="Kuhn D.N."/>
        </authorList>
    </citation>
    <scope>NUCLEOTIDE SEQUENCE [LARGE SCALE GENOMIC DNA]</scope>
    <source>
        <strain evidence="3">cv. Matina 1-6</strain>
    </source>
</reference>
<evidence type="ECO:0000313" key="2">
    <source>
        <dbReference type="EMBL" id="EOY33166.1"/>
    </source>
</evidence>
<organism evidence="2 3">
    <name type="scientific">Theobroma cacao</name>
    <name type="common">Cacao</name>
    <name type="synonym">Cocoa</name>
    <dbReference type="NCBI Taxonomy" id="3641"/>
    <lineage>
        <taxon>Eukaryota</taxon>
        <taxon>Viridiplantae</taxon>
        <taxon>Streptophyta</taxon>
        <taxon>Embryophyta</taxon>
        <taxon>Tracheophyta</taxon>
        <taxon>Spermatophyta</taxon>
        <taxon>Magnoliopsida</taxon>
        <taxon>eudicotyledons</taxon>
        <taxon>Gunneridae</taxon>
        <taxon>Pentapetalae</taxon>
        <taxon>rosids</taxon>
        <taxon>malvids</taxon>
        <taxon>Malvales</taxon>
        <taxon>Malvaceae</taxon>
        <taxon>Byttnerioideae</taxon>
        <taxon>Theobroma</taxon>
    </lineage>
</organism>
<feature type="region of interest" description="Disordered" evidence="1">
    <location>
        <begin position="22"/>
        <end position="73"/>
    </location>
</feature>
<proteinExistence type="predicted"/>
<dbReference type="Gramene" id="EOY33166">
    <property type="protein sequence ID" value="EOY33166"/>
    <property type="gene ID" value="TCM_041146"/>
</dbReference>
<protein>
    <submittedName>
        <fullName evidence="2">Uncharacterized protein isoform 3</fullName>
    </submittedName>
</protein>
<dbReference type="Proteomes" id="UP000026915">
    <property type="component" value="Chromosome 9"/>
</dbReference>
<feature type="non-terminal residue" evidence="2">
    <location>
        <position position="1"/>
    </location>
</feature>